<accession>A0AC58SID1</accession>
<proteinExistence type="predicted"/>
<gene>
    <name evidence="2" type="primary">LOC142167981</name>
</gene>
<dbReference type="RefSeq" id="XP_075084726.1">
    <property type="nucleotide sequence ID" value="XM_075228625.1"/>
</dbReference>
<organism evidence="1 2">
    <name type="scientific">Nicotiana tabacum</name>
    <name type="common">Common tobacco</name>
    <dbReference type="NCBI Taxonomy" id="4097"/>
    <lineage>
        <taxon>Eukaryota</taxon>
        <taxon>Viridiplantae</taxon>
        <taxon>Streptophyta</taxon>
        <taxon>Embryophyta</taxon>
        <taxon>Tracheophyta</taxon>
        <taxon>Spermatophyta</taxon>
        <taxon>Magnoliopsida</taxon>
        <taxon>eudicotyledons</taxon>
        <taxon>Gunneridae</taxon>
        <taxon>Pentapetalae</taxon>
        <taxon>asterids</taxon>
        <taxon>lamiids</taxon>
        <taxon>Solanales</taxon>
        <taxon>Solanaceae</taxon>
        <taxon>Nicotianoideae</taxon>
        <taxon>Nicotianeae</taxon>
        <taxon>Nicotiana</taxon>
    </lineage>
</organism>
<reference evidence="1" key="1">
    <citation type="journal article" date="2014" name="Nat. Commun.">
        <title>The tobacco genome sequence and its comparison with those of tomato and potato.</title>
        <authorList>
            <person name="Sierro N."/>
            <person name="Battey J.N."/>
            <person name="Ouadi S."/>
            <person name="Bakaher N."/>
            <person name="Bovet L."/>
            <person name="Willig A."/>
            <person name="Goepfert S."/>
            <person name="Peitsch M.C."/>
            <person name="Ivanov N.V."/>
        </authorList>
    </citation>
    <scope>NUCLEOTIDE SEQUENCE [LARGE SCALE GENOMIC DNA]</scope>
</reference>
<evidence type="ECO:0000313" key="1">
    <source>
        <dbReference type="Proteomes" id="UP000790787"/>
    </source>
</evidence>
<reference evidence="2" key="2">
    <citation type="submission" date="2025-08" db="UniProtKB">
        <authorList>
            <consortium name="RefSeq"/>
        </authorList>
    </citation>
    <scope>IDENTIFICATION</scope>
    <source>
        <tissue evidence="2">Leaf</tissue>
    </source>
</reference>
<dbReference type="Proteomes" id="UP000790787">
    <property type="component" value="Chromosome 13"/>
</dbReference>
<protein>
    <submittedName>
        <fullName evidence="2">Uncharacterized protein LOC142167981</fullName>
    </submittedName>
</protein>
<keyword evidence="1" id="KW-1185">Reference proteome</keyword>
<sequence length="230" mass="26196">MCGDKPGVELGEVPFYGTRRLAFEELKKRLVTAPIIVAPDWEQPLELICDASDYAIGAVLGQRNEIMVHPIYYASKMLSGAQLNYTMTEKEMLVVVFAFDKFRSYLIEFDLEIRDRKGTENQVAYHLSRLERVEQKVEVEDITETSPDEQLLAAAMEEIPWCIPEKDQSYVLQACHASPYGGHFGGIWTALKVLESGLYWPTYSKIHIPRRKVVMSAKELATYLAVMRSP</sequence>
<name>A0AC58SID1_TOBAC</name>
<evidence type="ECO:0000313" key="2">
    <source>
        <dbReference type="RefSeq" id="XP_075084726.1"/>
    </source>
</evidence>